<evidence type="ECO:0008006" key="6">
    <source>
        <dbReference type="Google" id="ProtNLM"/>
    </source>
</evidence>
<reference evidence="5" key="2">
    <citation type="submission" date="2006-09" db="EMBL/GenBank/DDBJ databases">
        <title>The genome sequence of Plasmodium falciparum Dd2.</title>
        <authorList>
            <consortium name="The Broad Institute Genome Sequencing Platform"/>
            <person name="Birren B."/>
            <person name="Lander E."/>
            <person name="Galagan J."/>
            <person name="Nusbaum C."/>
            <person name="Devon K."/>
            <person name="Henn M."/>
            <person name="Jaffe D."/>
            <person name="Butler J."/>
            <person name="Alvarez P."/>
            <person name="Gnerre S."/>
            <person name="Grabherr M."/>
            <person name="Kleber M."/>
            <person name="Mauceli E."/>
            <person name="Brockman W."/>
            <person name="MacCallum I.A."/>
            <person name="Rounsley S."/>
            <person name="Young S."/>
            <person name="LaButti K."/>
            <person name="Pushparaj V."/>
            <person name="DeCaprio D."/>
            <person name="Crawford M."/>
            <person name="Koehrsen M."/>
            <person name="Engels R."/>
            <person name="Montgomery P."/>
            <person name="Pearson M."/>
            <person name="Howarth C."/>
            <person name="Larson L."/>
            <person name="Luoma S."/>
            <person name="White J."/>
            <person name="Kodira C."/>
            <person name="Zeng Q."/>
            <person name="O'Leary S."/>
            <person name="Yandava C."/>
            <person name="Alvarado L."/>
            <person name="Wirth D."/>
            <person name="Volkman S."/>
            <person name="Hartl D."/>
        </authorList>
    </citation>
    <scope>NUCLEOTIDE SEQUENCE [LARGE SCALE GENOMIC DNA]</scope>
</reference>
<dbReference type="EMBL" id="GG701656">
    <property type="protein sequence ID" value="KOB88477.1"/>
    <property type="molecule type" value="Genomic_DNA"/>
</dbReference>
<reference evidence="5" key="1">
    <citation type="submission" date="2006-09" db="EMBL/GenBank/DDBJ databases">
        <title>Annotation of Plasmodium falciparum Dd2.</title>
        <authorList>
            <consortium name="The Broad Institute Genome Sequencing Platform"/>
            <person name="Volkman S.K."/>
            <person name="Neafsey D.E."/>
            <person name="Dash A.P."/>
            <person name="Chitnis C.E."/>
            <person name="Hartl D.L."/>
            <person name="Young S.K."/>
            <person name="Zeng Q."/>
            <person name="Koehrsen M."/>
            <person name="Alvarado L."/>
            <person name="Berlin A."/>
            <person name="Borenstein D."/>
            <person name="Chapman S.B."/>
            <person name="Chen Z."/>
            <person name="Engels R."/>
            <person name="Freedman E."/>
            <person name="Gellesch M."/>
            <person name="Goldberg J."/>
            <person name="Griggs A."/>
            <person name="Gujja S."/>
            <person name="Heilman E.R."/>
            <person name="Heiman D.I."/>
            <person name="Howarth C."/>
            <person name="Jen D."/>
            <person name="Larson L."/>
            <person name="Mehta T."/>
            <person name="Neiman D."/>
            <person name="Park D."/>
            <person name="Pearson M."/>
            <person name="Roberts A."/>
            <person name="Saif S."/>
            <person name="Shea T."/>
            <person name="Shenoy N."/>
            <person name="Sisk P."/>
            <person name="Stolte C."/>
            <person name="Sykes S."/>
            <person name="Walk T."/>
            <person name="White J."/>
            <person name="Yandava C."/>
            <person name="Haas B."/>
            <person name="Henn M.R."/>
            <person name="Nusbaum C."/>
            <person name="Birren B."/>
        </authorList>
    </citation>
    <scope>NUCLEOTIDE SEQUENCE [LARGE SCALE GENOMIC DNA]</scope>
</reference>
<dbReference type="PANTHER" id="PTHR20913:SF7">
    <property type="entry name" value="RE60063P"/>
    <property type="match status" value="1"/>
</dbReference>
<gene>
    <name evidence="4" type="ORF">PFDG_02397</name>
</gene>
<dbReference type="KEGG" id="pfd:PFDG_02397"/>
<feature type="compositionally biased region" description="Basic and acidic residues" evidence="2">
    <location>
        <begin position="366"/>
        <end position="379"/>
    </location>
</feature>
<feature type="compositionally biased region" description="Basic residues" evidence="2">
    <location>
        <begin position="225"/>
        <end position="243"/>
    </location>
</feature>
<dbReference type="Gene3D" id="1.10.8.1310">
    <property type="match status" value="2"/>
</dbReference>
<dbReference type="OMA" id="NTWNIHK"/>
<dbReference type="InterPro" id="IPR035969">
    <property type="entry name" value="Rab-GAP_TBC_sf"/>
</dbReference>
<evidence type="ECO:0000256" key="3">
    <source>
        <dbReference type="SAM" id="Phobius"/>
    </source>
</evidence>
<evidence type="ECO:0000313" key="5">
    <source>
        <dbReference type="Proteomes" id="UP000054282"/>
    </source>
</evidence>
<feature type="region of interest" description="Disordered" evidence="2">
    <location>
        <begin position="218"/>
        <end position="273"/>
    </location>
</feature>
<feature type="compositionally biased region" description="Low complexity" evidence="2">
    <location>
        <begin position="1191"/>
        <end position="1206"/>
    </location>
</feature>
<keyword evidence="3" id="KW-0812">Transmembrane</keyword>
<evidence type="ECO:0000256" key="1">
    <source>
        <dbReference type="ARBA" id="ARBA00022468"/>
    </source>
</evidence>
<keyword evidence="3" id="KW-0472">Membrane</keyword>
<evidence type="ECO:0000313" key="4">
    <source>
        <dbReference type="EMBL" id="KOB88477.1"/>
    </source>
</evidence>
<feature type="region of interest" description="Disordered" evidence="2">
    <location>
        <begin position="733"/>
        <end position="753"/>
    </location>
</feature>
<accession>A0A0L7M6H4</accession>
<feature type="compositionally biased region" description="Low complexity" evidence="2">
    <location>
        <begin position="736"/>
        <end position="753"/>
    </location>
</feature>
<dbReference type="PANTHER" id="PTHR20913">
    <property type="entry name" value="TBC1 DOMAIN FAMILY MEMBER 20/GTPASE"/>
    <property type="match status" value="1"/>
</dbReference>
<feature type="compositionally biased region" description="Low complexity" evidence="2">
    <location>
        <begin position="247"/>
        <end position="267"/>
    </location>
</feature>
<organism evidence="4 5">
    <name type="scientific">Plasmodium falciparum (isolate Dd2)</name>
    <dbReference type="NCBI Taxonomy" id="57267"/>
    <lineage>
        <taxon>Eukaryota</taxon>
        <taxon>Sar</taxon>
        <taxon>Alveolata</taxon>
        <taxon>Apicomplexa</taxon>
        <taxon>Aconoidasida</taxon>
        <taxon>Haemosporida</taxon>
        <taxon>Plasmodiidae</taxon>
        <taxon>Plasmodium</taxon>
        <taxon>Plasmodium (Laverania)</taxon>
    </lineage>
</organism>
<keyword evidence="3" id="KW-1133">Transmembrane helix</keyword>
<protein>
    <recommendedName>
        <fullName evidence="6">Rab-GAP TBC domain-containing protein</fullName>
    </recommendedName>
</protein>
<feature type="region of interest" description="Disordered" evidence="2">
    <location>
        <begin position="1187"/>
        <end position="1216"/>
    </location>
</feature>
<feature type="transmembrane region" description="Helical" evidence="3">
    <location>
        <begin position="1525"/>
        <end position="1544"/>
    </location>
</feature>
<sequence>MKDPLKKKEREKGYYSCLDFDNLYKKKKKKKLKYSINRDKNLSDTELYEKNKLVIRKKNNHTYISKHNILRKRKEDEKLCLLNNVTVYKDYFDKGEDKNDEKLRNLKKILRIYENVSTNEKKKLYELIKFFSFSEGGFQNNKLRQKVWLLLLGFNINISKEKNYNEHPISILCRNQKKKFKYHDNSITYFKLKWKKKKDNQYKHDNNYNYFHVGKNEKMKERERINKKKKIGKKNNRRKHVLRKNNTDGNNNYNDDNNDSFDNNHNDNGLDDDASYINNSNYSCSSNSSVISVSSHSSYNVHSALSFESISHNSLNSSDYSLYPSTSSVLSSSSNSPLSSSVCSNVSNFSDNLNKSVNDQMGLIKSKGDDEKSGRGERRINKKRGRGGKRCPLHFFSARNSYELGACEHINCSENYYGKREKSLFSNVLFFYKKSKRNIRRRSKCLYDGNKKAKKCIKKETKRIVHSILSIDKDKENFDKKKNRKFLIKLLKIIYKNLLEIDLYIVDYIIRKDKLKEEKSNILTYLQYNIKNNYNMNSDIRRWIIDSVLLDENDRIQVKKDVKRSVNTWNVHKSIIYEIKKTYQYILKNIICSILYKHSNKIYYAQGVHDVCLVFITLYFHKFFLRYKKYVFLEHFISRYVVNKICHCIYSKRRKREIGKKGVPFVFDNSSSDVLSEDVYIKKFSLFKKKGVDYDTSSVVDRVNDKICTHINDDVNNIMLEGRSRNVQNAERLHGNNKNNSNNSNSNSSSNNNYNYNNVSEVIETNFINFENFEEFENYFKKGDSNIVDMHSNDNIHNNCSLIKKKGNICMYDIFEDNINNMFLMEEEYIEKICLLKNINLNKYIKYKKKKKKKEYIVYLLCERFLLFYMIDYLTLSLDISIKNTFKSIGLLLKYLDIDVYNVFCLLQKEQEGENMKYNNRNYKKNSNEKNARNSSLKLSGTEFFFCLSWVVTYYSHVLTEFDKLARIFDTLLSNNGIFIIYFTSAIILYKKEELLNIANKKRKDQGYNNLYSETHYIFQNMKWKDINVENIIKKTYYYMNYKIPFDTFLNKIKNKISFPPFSPIYSYPFILHHFDYETKQEELKNRTVEKSILNFYNYKNGEYNNIQNYELKDISTEDTFFGVMGNVTSLNNNNNNKNEIKIKEAYKKNTLNSDNNIRNNVSNDCVNNSDCNSAYYNILREEKYNKNKKNNNNNDNNNNNNNNNNRDNESVSSFNGFEVDNSKYMSDLEINNNNNNNNININISSNNINFNNSYNMKIELSKMKTYDKYIDHILNDEKGKDKERNDLYFNNNCCKDNNIYLYYPYSILCNNLDLNNNILKKHLLVEHFFKYVLYDFIINYEGICKKYQMASQKIWYTVKYVHVRSKKEVIIYKRRKEKERKKCEKIFHKMTRHVMLLYLHKCNKKKNKKYIYMNFLRKHKTSLSFNHFTSNKMKMKTNNKIKRNYSYKNNHKNNNSNISNKARAIIPPIYKYIIQNSSNVIKNDVSCKKAKINNPSSHIKENNKKKIFEHIFYLLKMSMHNSPYVHFFLIFFIITVFTSLFYYRR</sequence>
<dbReference type="GO" id="GO:0005096">
    <property type="term" value="F:GTPase activator activity"/>
    <property type="evidence" value="ECO:0007669"/>
    <property type="project" value="UniProtKB-KW"/>
</dbReference>
<keyword evidence="1" id="KW-0343">GTPase activation</keyword>
<name>A0A0L7M6H4_PLAF4</name>
<proteinExistence type="predicted"/>
<feature type="region of interest" description="Disordered" evidence="2">
    <location>
        <begin position="360"/>
        <end position="386"/>
    </location>
</feature>
<dbReference type="GO" id="GO:0005789">
    <property type="term" value="C:endoplasmic reticulum membrane"/>
    <property type="evidence" value="ECO:0007669"/>
    <property type="project" value="TreeGrafter"/>
</dbReference>
<dbReference type="Proteomes" id="UP000054282">
    <property type="component" value="Unassembled WGS sequence"/>
</dbReference>
<evidence type="ECO:0000256" key="2">
    <source>
        <dbReference type="SAM" id="MobiDB-lite"/>
    </source>
</evidence>
<dbReference type="OrthoDB" id="206700at2759"/>
<dbReference type="InterPro" id="IPR045913">
    <property type="entry name" value="TBC20/Gyp8-like"/>
</dbReference>
<dbReference type="SUPFAM" id="SSF47923">
    <property type="entry name" value="Ypt/Rab-GAP domain of gyp1p"/>
    <property type="match status" value="1"/>
</dbReference>
<dbReference type="VEuPathDB" id="PlasmoDB:PfDd2_030028200"/>
<dbReference type="Gene3D" id="1.10.472.80">
    <property type="entry name" value="Ypt/Rab-GAP domain of gyp1p, domain 3"/>
    <property type="match status" value="1"/>
</dbReference>
<dbReference type="GO" id="GO:0006888">
    <property type="term" value="P:endoplasmic reticulum to Golgi vesicle-mediated transport"/>
    <property type="evidence" value="ECO:0007669"/>
    <property type="project" value="TreeGrafter"/>
</dbReference>